<evidence type="ECO:0000313" key="3">
    <source>
        <dbReference type="Proteomes" id="UP000182152"/>
    </source>
</evidence>
<feature type="chain" id="PRO_5009881983" evidence="1">
    <location>
        <begin position="25"/>
        <end position="334"/>
    </location>
</feature>
<sequence length="334" mass="37312">MKKIQWLGLSIIASSLFFTTGVKANTEKEVPAFSSETRKVLQENYSLRSFPVIGNFLDEKIENLSFRISYLKFIKGNSSLDEYFGLKDYTPWATSALAVVHLNDDMEILAPNKSLVKNVTFTNSLGTAQEWETPQFNFTSSTRVTTTTTESEGISTSTVSKMEVPFEKGKKVSVNAIYDYSDKGAANNFVPEVWSIPSKKVTVEPGQTIRVEWTAVNGKAQGTASLDFLLDAVVPFKIKNGVRIGCSLNEAIEYHNSFGGSPFENKGFDYAEQTKWTIKENKAFRKFGSANYEIEKGLEMQMNVYEVSNSTSKARTGERLIASKTFSVDELRIN</sequence>
<gene>
    <name evidence="2" type="ORF">RV14_GL001902</name>
</gene>
<evidence type="ECO:0000313" key="2">
    <source>
        <dbReference type="EMBL" id="OJG83207.1"/>
    </source>
</evidence>
<protein>
    <submittedName>
        <fullName evidence="2">Uncharacterized protein</fullName>
    </submittedName>
</protein>
<feature type="signal peptide" evidence="1">
    <location>
        <begin position="1"/>
        <end position="24"/>
    </location>
</feature>
<dbReference type="SUPFAM" id="SSF56973">
    <property type="entry name" value="Aerolisin/ETX pore-forming domain"/>
    <property type="match status" value="1"/>
</dbReference>
<dbReference type="AlphaFoldDB" id="A0A1L8WQD2"/>
<keyword evidence="3" id="KW-1185">Reference proteome</keyword>
<dbReference type="Pfam" id="PF03318">
    <property type="entry name" value="ETX_MTX2"/>
    <property type="match status" value="1"/>
</dbReference>
<keyword evidence="1" id="KW-0732">Signal</keyword>
<name>A0A1L8WQD2_9ENTE</name>
<organism evidence="2 3">
    <name type="scientific">Enterococcus ratti</name>
    <dbReference type="NCBI Taxonomy" id="150033"/>
    <lineage>
        <taxon>Bacteria</taxon>
        <taxon>Bacillati</taxon>
        <taxon>Bacillota</taxon>
        <taxon>Bacilli</taxon>
        <taxon>Lactobacillales</taxon>
        <taxon>Enterococcaceae</taxon>
        <taxon>Enterococcus</taxon>
    </lineage>
</organism>
<proteinExistence type="predicted"/>
<evidence type="ECO:0000256" key="1">
    <source>
        <dbReference type="SAM" id="SignalP"/>
    </source>
</evidence>
<accession>A0A1L8WQD2</accession>
<dbReference type="EMBL" id="JXLB01000005">
    <property type="protein sequence ID" value="OJG83207.1"/>
    <property type="molecule type" value="Genomic_DNA"/>
</dbReference>
<reference evidence="2 3" key="1">
    <citation type="submission" date="2014-12" db="EMBL/GenBank/DDBJ databases">
        <title>Draft genome sequences of 29 type strains of Enterococci.</title>
        <authorList>
            <person name="Zhong Z."/>
            <person name="Sun Z."/>
            <person name="Liu W."/>
            <person name="Zhang W."/>
            <person name="Zhang H."/>
        </authorList>
    </citation>
    <scope>NUCLEOTIDE SEQUENCE [LARGE SCALE GENOMIC DNA]</scope>
    <source>
        <strain evidence="2 3">DSM 15687</strain>
    </source>
</reference>
<dbReference type="Gene3D" id="2.170.15.10">
    <property type="entry name" value="Proaerolysin, chain A, domain 3"/>
    <property type="match status" value="1"/>
</dbReference>
<dbReference type="RefSeq" id="WP_071854958.1">
    <property type="nucleotide sequence ID" value="NZ_JXLB01000005.1"/>
</dbReference>
<comment type="caution">
    <text evidence="2">The sequence shown here is derived from an EMBL/GenBank/DDBJ whole genome shotgun (WGS) entry which is preliminary data.</text>
</comment>
<dbReference type="Proteomes" id="UP000182152">
    <property type="component" value="Unassembled WGS sequence"/>
</dbReference>
<dbReference type="InterPro" id="IPR004991">
    <property type="entry name" value="Aerolysin-like"/>
</dbReference>